<evidence type="ECO:0000313" key="3">
    <source>
        <dbReference type="EMBL" id="GEZ20835.1"/>
    </source>
</evidence>
<dbReference type="InterPro" id="IPR000477">
    <property type="entry name" value="RT_dom"/>
</dbReference>
<feature type="region of interest" description="Disordered" evidence="1">
    <location>
        <begin position="1"/>
        <end position="52"/>
    </location>
</feature>
<evidence type="ECO:0000256" key="1">
    <source>
        <dbReference type="SAM" id="MobiDB-lite"/>
    </source>
</evidence>
<feature type="compositionally biased region" description="Acidic residues" evidence="1">
    <location>
        <begin position="14"/>
        <end position="35"/>
    </location>
</feature>
<feature type="compositionally biased region" description="Basic and acidic residues" evidence="1">
    <location>
        <begin position="327"/>
        <end position="342"/>
    </location>
</feature>
<evidence type="ECO:0000259" key="2">
    <source>
        <dbReference type="Pfam" id="PF00078"/>
    </source>
</evidence>
<dbReference type="SUPFAM" id="SSF56672">
    <property type="entry name" value="DNA/RNA polymerases"/>
    <property type="match status" value="1"/>
</dbReference>
<dbReference type="InterPro" id="IPR043502">
    <property type="entry name" value="DNA/RNA_pol_sf"/>
</dbReference>
<dbReference type="EMBL" id="BKCJ010252477">
    <property type="protein sequence ID" value="GEZ20835.1"/>
    <property type="molecule type" value="Genomic_DNA"/>
</dbReference>
<dbReference type="Pfam" id="PF00078">
    <property type="entry name" value="RVT_1"/>
    <property type="match status" value="1"/>
</dbReference>
<dbReference type="InterPro" id="IPR053134">
    <property type="entry name" value="RNA-dir_DNA_polymerase"/>
</dbReference>
<sequence>DPEEDPADYPTGRDDDDEDEEESSRDDADDEEEEEHFASVDTIPSPPLPASPTHPVGYRAVMIWLRAKSPSTSHPLPLPPPIVLPYTRESMAMMRAVTPSTYILAPRLETPPSRTPPLLPIPLPTISPPLPLPSTDHRADIRRDPDREIGYEITDVWEDPNNIEEEIPMTDVAELSQRMTDFLNSLRRDRHSYAHTNRLMKSEAKTSHEAWVQSMDANDMAHSKVRALHTTVLAQQTVIGELWAVDRRRQTQLTKALILLKTLQTHMAVLQSQQRPARDPAHPDKMAPKRTTRSSTTTTTTTTTLVTDAQLKVLIDHGVADALAARDAGKSQNGEDSHDSRTGVRRQASPARECTYPDFMKCKPLYFKGTKGVVELTRCALTWWNSHVKTVGHDVAYVMTWTNLKRRMTDKYCLRGEIKKLEVEMWKLKVKRTDVDLPDLPPTQQVEFQINLIPSVAPVAWEPYRLAPSEMQEFSDQIQELSDKDTLKMTFRTRYGHYEFQVMPFGLTNAPTVFIYLMNRVCKSYLDKFVIVFIDDILIYSRNNKEYEEHLKEILEMLKKEELYAKFSKCEF</sequence>
<dbReference type="Gene3D" id="3.30.70.270">
    <property type="match status" value="1"/>
</dbReference>
<feature type="domain" description="Reverse transcriptase" evidence="2">
    <location>
        <begin position="486"/>
        <end position="572"/>
    </location>
</feature>
<dbReference type="InterPro" id="IPR043128">
    <property type="entry name" value="Rev_trsase/Diguanyl_cyclase"/>
</dbReference>
<gene>
    <name evidence="3" type="ORF">Tci_492808</name>
</gene>
<proteinExistence type="predicted"/>
<name>A0A699I8K3_TANCI</name>
<feature type="region of interest" description="Disordered" evidence="1">
    <location>
        <begin position="325"/>
        <end position="350"/>
    </location>
</feature>
<protein>
    <submittedName>
        <fullName evidence="3">DNA/RNA polymerases superfamily protein</fullName>
    </submittedName>
</protein>
<feature type="non-terminal residue" evidence="3">
    <location>
        <position position="1"/>
    </location>
</feature>
<dbReference type="PANTHER" id="PTHR24559:SF427">
    <property type="entry name" value="RNA-DIRECTED DNA POLYMERASE"/>
    <property type="match status" value="1"/>
</dbReference>
<accession>A0A699I8K3</accession>
<organism evidence="3">
    <name type="scientific">Tanacetum cinerariifolium</name>
    <name type="common">Dalmatian daisy</name>
    <name type="synonym">Chrysanthemum cinerariifolium</name>
    <dbReference type="NCBI Taxonomy" id="118510"/>
    <lineage>
        <taxon>Eukaryota</taxon>
        <taxon>Viridiplantae</taxon>
        <taxon>Streptophyta</taxon>
        <taxon>Embryophyta</taxon>
        <taxon>Tracheophyta</taxon>
        <taxon>Spermatophyta</taxon>
        <taxon>Magnoliopsida</taxon>
        <taxon>eudicotyledons</taxon>
        <taxon>Gunneridae</taxon>
        <taxon>Pentapetalae</taxon>
        <taxon>asterids</taxon>
        <taxon>campanulids</taxon>
        <taxon>Asterales</taxon>
        <taxon>Asteraceae</taxon>
        <taxon>Asteroideae</taxon>
        <taxon>Anthemideae</taxon>
        <taxon>Anthemidinae</taxon>
        <taxon>Tanacetum</taxon>
    </lineage>
</organism>
<comment type="caution">
    <text evidence="3">The sequence shown here is derived from an EMBL/GenBank/DDBJ whole genome shotgun (WGS) entry which is preliminary data.</text>
</comment>
<reference evidence="3" key="1">
    <citation type="journal article" date="2019" name="Sci. Rep.">
        <title>Draft genome of Tanacetum cinerariifolium, the natural source of mosquito coil.</title>
        <authorList>
            <person name="Yamashiro T."/>
            <person name="Shiraishi A."/>
            <person name="Satake H."/>
            <person name="Nakayama K."/>
        </authorList>
    </citation>
    <scope>NUCLEOTIDE SEQUENCE</scope>
</reference>
<feature type="compositionally biased region" description="Basic and acidic residues" evidence="1">
    <location>
        <begin position="276"/>
        <end position="287"/>
    </location>
</feature>
<dbReference type="PANTHER" id="PTHR24559">
    <property type="entry name" value="TRANSPOSON TY3-I GAG-POL POLYPROTEIN"/>
    <property type="match status" value="1"/>
</dbReference>
<dbReference type="CDD" id="cd01647">
    <property type="entry name" value="RT_LTR"/>
    <property type="match status" value="1"/>
</dbReference>
<feature type="region of interest" description="Disordered" evidence="1">
    <location>
        <begin position="271"/>
        <end position="301"/>
    </location>
</feature>
<dbReference type="AlphaFoldDB" id="A0A699I8K3"/>